<accession>A0AA97M699</accession>
<organism evidence="2 3">
    <name type="scientific">Thermobifida halotolerans</name>
    <dbReference type="NCBI Taxonomy" id="483545"/>
    <lineage>
        <taxon>Bacteria</taxon>
        <taxon>Bacillati</taxon>
        <taxon>Actinomycetota</taxon>
        <taxon>Actinomycetes</taxon>
        <taxon>Streptosporangiales</taxon>
        <taxon>Nocardiopsidaceae</taxon>
        <taxon>Thermobifida</taxon>
    </lineage>
</organism>
<feature type="domain" description="DUF397" evidence="1">
    <location>
        <begin position="22"/>
        <end position="48"/>
    </location>
</feature>
<evidence type="ECO:0000313" key="3">
    <source>
        <dbReference type="Proteomes" id="UP000265719"/>
    </source>
</evidence>
<protein>
    <submittedName>
        <fullName evidence="2">DUF397 domain-containing protein</fullName>
    </submittedName>
</protein>
<dbReference type="EMBL" id="CP063196">
    <property type="protein sequence ID" value="UOE21956.1"/>
    <property type="molecule type" value="Genomic_DNA"/>
</dbReference>
<dbReference type="KEGG" id="thao:NI17_009475"/>
<keyword evidence="3" id="KW-1185">Reference proteome</keyword>
<gene>
    <name evidence="2" type="ORF">NI17_009475</name>
</gene>
<dbReference type="AlphaFoldDB" id="A0AA97M699"/>
<evidence type="ECO:0000259" key="1">
    <source>
        <dbReference type="Pfam" id="PF04149"/>
    </source>
</evidence>
<dbReference type="Pfam" id="PF04149">
    <property type="entry name" value="DUF397"/>
    <property type="match status" value="1"/>
</dbReference>
<dbReference type="InterPro" id="IPR007278">
    <property type="entry name" value="DUF397"/>
</dbReference>
<evidence type="ECO:0000313" key="2">
    <source>
        <dbReference type="EMBL" id="UOE21956.1"/>
    </source>
</evidence>
<dbReference type="Proteomes" id="UP000265719">
    <property type="component" value="Chromosome"/>
</dbReference>
<sequence length="86" mass="9304">MHRVLLCGRGPPSPPPATDLFKIGDTKNLDGPVLTVTGTDWNTFLDQVVAVATDHSGRLTAFQPDDSFILSPNHRTFLDSVAMSKP</sequence>
<reference evidence="2" key="1">
    <citation type="submission" date="2020-10" db="EMBL/GenBank/DDBJ databases">
        <title>De novo genome project of the cellulose decomposer Thermobifida halotolerans type strain.</title>
        <authorList>
            <person name="Nagy I."/>
            <person name="Horvath B."/>
            <person name="Kukolya J."/>
            <person name="Nagy I."/>
            <person name="Orsini M."/>
        </authorList>
    </citation>
    <scope>NUCLEOTIDE SEQUENCE</scope>
    <source>
        <strain evidence="2">DSM 44931</strain>
    </source>
</reference>
<name>A0AA97M699_9ACTN</name>
<proteinExistence type="predicted"/>